<dbReference type="InterPro" id="IPR018047">
    <property type="entry name" value="Ammonium_transpt_CS"/>
</dbReference>
<comment type="similarity">
    <text evidence="2 8">Belongs to the ammonia transporter channel (TC 1.A.11.2) family.</text>
</comment>
<feature type="transmembrane region" description="Helical" evidence="8">
    <location>
        <begin position="229"/>
        <end position="249"/>
    </location>
</feature>
<keyword evidence="11" id="KW-1185">Reference proteome</keyword>
<keyword evidence="5 8" id="KW-1133">Transmembrane helix</keyword>
<organism evidence="10 11">
    <name type="scientific">Forsythia ovata</name>
    <dbReference type="NCBI Taxonomy" id="205694"/>
    <lineage>
        <taxon>Eukaryota</taxon>
        <taxon>Viridiplantae</taxon>
        <taxon>Streptophyta</taxon>
        <taxon>Embryophyta</taxon>
        <taxon>Tracheophyta</taxon>
        <taxon>Spermatophyta</taxon>
        <taxon>Magnoliopsida</taxon>
        <taxon>eudicotyledons</taxon>
        <taxon>Gunneridae</taxon>
        <taxon>Pentapetalae</taxon>
        <taxon>asterids</taxon>
        <taxon>lamiids</taxon>
        <taxon>Lamiales</taxon>
        <taxon>Oleaceae</taxon>
        <taxon>Forsythieae</taxon>
        <taxon>Forsythia</taxon>
    </lineage>
</organism>
<dbReference type="Pfam" id="PF00909">
    <property type="entry name" value="Ammonium_transp"/>
    <property type="match status" value="1"/>
</dbReference>
<dbReference type="NCBIfam" id="TIGR00836">
    <property type="entry name" value="amt"/>
    <property type="match status" value="1"/>
</dbReference>
<evidence type="ECO:0000313" key="10">
    <source>
        <dbReference type="EMBL" id="KAL2482106.1"/>
    </source>
</evidence>
<keyword evidence="7 8" id="KW-0924">Ammonia transport</keyword>
<name>A0ABD1R0Y1_9LAMI</name>
<dbReference type="PANTHER" id="PTHR11730">
    <property type="entry name" value="AMMONIUM TRANSPORTER"/>
    <property type="match status" value="1"/>
</dbReference>
<proteinExistence type="inferred from homology"/>
<evidence type="ECO:0000256" key="7">
    <source>
        <dbReference type="ARBA" id="ARBA00023177"/>
    </source>
</evidence>
<feature type="domain" description="Ammonium transporter AmtB-like" evidence="9">
    <location>
        <begin position="17"/>
        <end position="352"/>
    </location>
</feature>
<dbReference type="InterPro" id="IPR001905">
    <property type="entry name" value="Ammonium_transpt"/>
</dbReference>
<sequence>MFTWHMGGTILPPYAVRYFLYQWAFAIAAAGITSGSIAERTQFVAYLIYSSFLTGFVYPIVSLWFWSGDGWASASKSDNHLLFGSGVIDFAGSGVVHMVGGIAGLWGALIEGPRIGRFDLTGRSVALRGHNASLVVLGSFLLWFGWYGFNPGSFLSISKSYGTRGAYYGKWSAVGRTGVTTTLAGSTAALTTLFGKRILVGHWNVIDVCNGLLGGFAAITSGCAVVEPWAAIVCGFVAAWVLIGFNKLAEKTKYDDPLEAAQLHGGCGAWGLLFTGLFAKKTYVNEVYQGRPERPYGLFMGGGWNLLAAQIIQILVIFGWVTATMAPLFYGLHKLRLLRISSEDEMAGIIVIKLGPARPVRPENRRPGAITGPVLLIGPPNNRTVYNPKKPPVFLLTR</sequence>
<dbReference type="Proteomes" id="UP001604277">
    <property type="component" value="Unassembled WGS sequence"/>
</dbReference>
<dbReference type="GO" id="GO:0005886">
    <property type="term" value="C:plasma membrane"/>
    <property type="evidence" value="ECO:0007669"/>
    <property type="project" value="UniProtKB-SubCell"/>
</dbReference>
<feature type="transmembrane region" description="Helical" evidence="8">
    <location>
        <begin position="261"/>
        <end position="279"/>
    </location>
</feature>
<dbReference type="AlphaFoldDB" id="A0ABD1R0Y1"/>
<feature type="transmembrane region" description="Helical" evidence="8">
    <location>
        <begin position="87"/>
        <end position="110"/>
    </location>
</feature>
<dbReference type="InterPro" id="IPR024041">
    <property type="entry name" value="NH4_transpt_AmtB-like_dom"/>
</dbReference>
<evidence type="ECO:0000256" key="5">
    <source>
        <dbReference type="ARBA" id="ARBA00022989"/>
    </source>
</evidence>
<evidence type="ECO:0000259" key="9">
    <source>
        <dbReference type="Pfam" id="PF00909"/>
    </source>
</evidence>
<feature type="transmembrane region" description="Helical" evidence="8">
    <location>
        <begin position="20"/>
        <end position="38"/>
    </location>
</feature>
<gene>
    <name evidence="10" type="ORF">Fot_43550</name>
</gene>
<evidence type="ECO:0000256" key="3">
    <source>
        <dbReference type="ARBA" id="ARBA00022448"/>
    </source>
</evidence>
<dbReference type="PANTHER" id="PTHR11730:SF6">
    <property type="entry name" value="AMMONIUM TRANSPORTER"/>
    <property type="match status" value="1"/>
</dbReference>
<evidence type="ECO:0000256" key="2">
    <source>
        <dbReference type="ARBA" id="ARBA00005887"/>
    </source>
</evidence>
<dbReference type="PROSITE" id="PS01219">
    <property type="entry name" value="AMMONIUM_TRANSP"/>
    <property type="match status" value="1"/>
</dbReference>
<dbReference type="Gene3D" id="1.10.3430.10">
    <property type="entry name" value="Ammonium transporter AmtB like domains"/>
    <property type="match status" value="1"/>
</dbReference>
<dbReference type="GO" id="GO:0072488">
    <property type="term" value="P:ammonium transmembrane transport"/>
    <property type="evidence" value="ECO:0007669"/>
    <property type="project" value="UniProtKB-KW"/>
</dbReference>
<keyword evidence="4 8" id="KW-0812">Transmembrane</keyword>
<dbReference type="SUPFAM" id="SSF111352">
    <property type="entry name" value="Ammonium transporter"/>
    <property type="match status" value="1"/>
</dbReference>
<comment type="subcellular location">
    <subcellularLocation>
        <location evidence="8">Cell membrane</location>
        <topology evidence="8">Multi-pass membrane protein</topology>
    </subcellularLocation>
    <subcellularLocation>
        <location evidence="1">Membrane</location>
        <topology evidence="1">Multi-pass membrane protein</topology>
    </subcellularLocation>
</comment>
<evidence type="ECO:0000256" key="4">
    <source>
        <dbReference type="ARBA" id="ARBA00022692"/>
    </source>
</evidence>
<dbReference type="FunFam" id="1.10.3430.10:FF:000006">
    <property type="entry name" value="Ammonium transporter"/>
    <property type="match status" value="1"/>
</dbReference>
<evidence type="ECO:0000256" key="1">
    <source>
        <dbReference type="ARBA" id="ARBA00004141"/>
    </source>
</evidence>
<evidence type="ECO:0000313" key="11">
    <source>
        <dbReference type="Proteomes" id="UP001604277"/>
    </source>
</evidence>
<evidence type="ECO:0000256" key="8">
    <source>
        <dbReference type="RuleBase" id="RU362002"/>
    </source>
</evidence>
<protein>
    <recommendedName>
        <fullName evidence="8">Ammonium transporter</fullName>
    </recommendedName>
</protein>
<feature type="transmembrane region" description="Helical" evidence="8">
    <location>
        <begin position="307"/>
        <end position="332"/>
    </location>
</feature>
<comment type="caution">
    <text evidence="8">Lacks conserved residue(s) required for the propagation of feature annotation.</text>
</comment>
<keyword evidence="3 8" id="KW-0813">Transport</keyword>
<feature type="transmembrane region" description="Helical" evidence="8">
    <location>
        <begin position="131"/>
        <end position="149"/>
    </location>
</feature>
<evidence type="ECO:0000256" key="6">
    <source>
        <dbReference type="ARBA" id="ARBA00023136"/>
    </source>
</evidence>
<dbReference type="EMBL" id="JBFOLJ010000013">
    <property type="protein sequence ID" value="KAL2482106.1"/>
    <property type="molecule type" value="Genomic_DNA"/>
</dbReference>
<accession>A0ABD1R0Y1</accession>
<keyword evidence="6 8" id="KW-0472">Membrane</keyword>
<dbReference type="InterPro" id="IPR029020">
    <property type="entry name" value="Ammonium/urea_transptr"/>
</dbReference>
<reference evidence="11" key="1">
    <citation type="submission" date="2024-07" db="EMBL/GenBank/DDBJ databases">
        <title>Two chromosome-level genome assemblies of Korean endemic species Abeliophyllum distichum and Forsythia ovata (Oleaceae).</title>
        <authorList>
            <person name="Jang H."/>
        </authorList>
    </citation>
    <scope>NUCLEOTIDE SEQUENCE [LARGE SCALE GENOMIC DNA]</scope>
</reference>
<comment type="caution">
    <text evidence="10">The sequence shown here is derived from an EMBL/GenBank/DDBJ whole genome shotgun (WGS) entry which is preliminary data.</text>
</comment>
<feature type="transmembrane region" description="Helical" evidence="8">
    <location>
        <begin position="45"/>
        <end position="67"/>
    </location>
</feature>